<evidence type="ECO:0000313" key="6">
    <source>
        <dbReference type="Proteomes" id="UP001221142"/>
    </source>
</evidence>
<dbReference type="EMBL" id="JARKIF010000016">
    <property type="protein sequence ID" value="KAJ7621340.1"/>
    <property type="molecule type" value="Genomic_DNA"/>
</dbReference>
<dbReference type="Pfam" id="PF09118">
    <property type="entry name" value="GO-like_E_set"/>
    <property type="match status" value="1"/>
</dbReference>
<feature type="domain" description="Galactose oxidase-like Early set" evidence="4">
    <location>
        <begin position="451"/>
        <end position="537"/>
    </location>
</feature>
<evidence type="ECO:0000259" key="3">
    <source>
        <dbReference type="Pfam" id="PF07250"/>
    </source>
</evidence>
<feature type="domain" description="Glyoxal oxidase N-terminal" evidence="3">
    <location>
        <begin position="249"/>
        <end position="446"/>
    </location>
</feature>
<evidence type="ECO:0000256" key="2">
    <source>
        <dbReference type="SAM" id="SignalP"/>
    </source>
</evidence>
<organism evidence="5 6">
    <name type="scientific">Roridomyces roridus</name>
    <dbReference type="NCBI Taxonomy" id="1738132"/>
    <lineage>
        <taxon>Eukaryota</taxon>
        <taxon>Fungi</taxon>
        <taxon>Dikarya</taxon>
        <taxon>Basidiomycota</taxon>
        <taxon>Agaricomycotina</taxon>
        <taxon>Agaricomycetes</taxon>
        <taxon>Agaricomycetidae</taxon>
        <taxon>Agaricales</taxon>
        <taxon>Marasmiineae</taxon>
        <taxon>Mycenaceae</taxon>
        <taxon>Roridomyces</taxon>
    </lineage>
</organism>
<feature type="chain" id="PRO_5042291662" evidence="2">
    <location>
        <begin position="23"/>
        <end position="544"/>
    </location>
</feature>
<feature type="domain" description="Glyoxal oxidase N-terminal" evidence="3">
    <location>
        <begin position="67"/>
        <end position="184"/>
    </location>
</feature>
<sequence>MPSLNKLSLLSATLLGAALVGGTPGWKFSTKGHSGILALEAIVVSPTLVLMFDRATDDPLHTPDGNVAWGALWNLETNEPTAVKLQSDSFCASGSILSNGTMVSVGGNDPATEDLWLTNATNGLNALRLFGPCTDPAGVNCTIFEDINNVHLAENRWYPTTIRISDGSLMIMGGNHEATTFYNTAPSNTYEFFPSKDGGVPRHSPLLARTVNTIIYDIDTDTETLLPDLCVSPSVDAETIDSQAYSPNGQRVSNPFDGTAQLLPLYPPAYTPTILACGGSNKSDLTPTSELSSQDPALAQCSRITLTPEGIEQGWELDSMPQGRMMAEMIPLPNGQILIINGGQTGYAAYSSDGFLPGTEVGNSNADHPAFTPILYTPWAPLGSRMSQEGLPATDIPRLYHSTVTLTPQGNLWLAGSNPNANTTVFPPGVPGYSTEFRVETLDPPYMELPRPILSDVPQKIAFNENFTIGIDIPEGVSTSSIQVALVDLGFSTHAFHSSARVVFMNSNLSNDGKELTITAPPNNRVYPPGPGMFHLASESSNVL</sequence>
<dbReference type="AlphaFoldDB" id="A0AAD7BHM4"/>
<reference evidence="5" key="1">
    <citation type="submission" date="2023-03" db="EMBL/GenBank/DDBJ databases">
        <title>Massive genome expansion in bonnet fungi (Mycena s.s.) driven by repeated elements and novel gene families across ecological guilds.</title>
        <authorList>
            <consortium name="Lawrence Berkeley National Laboratory"/>
            <person name="Harder C.B."/>
            <person name="Miyauchi S."/>
            <person name="Viragh M."/>
            <person name="Kuo A."/>
            <person name="Thoen E."/>
            <person name="Andreopoulos B."/>
            <person name="Lu D."/>
            <person name="Skrede I."/>
            <person name="Drula E."/>
            <person name="Henrissat B."/>
            <person name="Morin E."/>
            <person name="Kohler A."/>
            <person name="Barry K."/>
            <person name="LaButti K."/>
            <person name="Morin E."/>
            <person name="Salamov A."/>
            <person name="Lipzen A."/>
            <person name="Mereny Z."/>
            <person name="Hegedus B."/>
            <person name="Baldrian P."/>
            <person name="Stursova M."/>
            <person name="Weitz H."/>
            <person name="Taylor A."/>
            <person name="Grigoriev I.V."/>
            <person name="Nagy L.G."/>
            <person name="Martin F."/>
            <person name="Kauserud H."/>
        </authorList>
    </citation>
    <scope>NUCLEOTIDE SEQUENCE</scope>
    <source>
        <strain evidence="5">9284</strain>
    </source>
</reference>
<evidence type="ECO:0000256" key="1">
    <source>
        <dbReference type="ARBA" id="ARBA00022729"/>
    </source>
</evidence>
<dbReference type="Proteomes" id="UP001221142">
    <property type="component" value="Unassembled WGS sequence"/>
</dbReference>
<comment type="caution">
    <text evidence="5">The sequence shown here is derived from an EMBL/GenBank/DDBJ whole genome shotgun (WGS) entry which is preliminary data.</text>
</comment>
<dbReference type="CDD" id="cd02851">
    <property type="entry name" value="E_set_GO_C"/>
    <property type="match status" value="1"/>
</dbReference>
<dbReference type="InterPro" id="IPR013783">
    <property type="entry name" value="Ig-like_fold"/>
</dbReference>
<dbReference type="PANTHER" id="PTHR32208:SF96">
    <property type="entry name" value="GLYOXAL OXIDASE"/>
    <property type="match status" value="1"/>
</dbReference>
<dbReference type="InterPro" id="IPR014756">
    <property type="entry name" value="Ig_E-set"/>
</dbReference>
<keyword evidence="6" id="KW-1185">Reference proteome</keyword>
<evidence type="ECO:0000313" key="5">
    <source>
        <dbReference type="EMBL" id="KAJ7621340.1"/>
    </source>
</evidence>
<dbReference type="Gene3D" id="2.60.40.10">
    <property type="entry name" value="Immunoglobulins"/>
    <property type="match status" value="1"/>
</dbReference>
<accession>A0AAD7BHM4</accession>
<dbReference type="PANTHER" id="PTHR32208">
    <property type="entry name" value="SECRETED PROTEIN-RELATED"/>
    <property type="match status" value="1"/>
</dbReference>
<dbReference type="Gene3D" id="2.130.10.80">
    <property type="entry name" value="Galactose oxidase/kelch, beta-propeller"/>
    <property type="match status" value="1"/>
</dbReference>
<dbReference type="Pfam" id="PF07250">
    <property type="entry name" value="Glyoxal_oxid_N"/>
    <property type="match status" value="2"/>
</dbReference>
<gene>
    <name evidence="5" type="ORF">FB45DRAFT_928977</name>
</gene>
<protein>
    <submittedName>
        <fullName evidence="5">Glyoxal oxidase N-terminus-domain-containing protein</fullName>
    </submittedName>
</protein>
<proteinExistence type="predicted"/>
<dbReference type="InterPro" id="IPR037293">
    <property type="entry name" value="Gal_Oxidase_central_sf"/>
</dbReference>
<dbReference type="SUPFAM" id="SSF50965">
    <property type="entry name" value="Galactose oxidase, central domain"/>
    <property type="match status" value="1"/>
</dbReference>
<dbReference type="InterPro" id="IPR015202">
    <property type="entry name" value="GO-like_E_set"/>
</dbReference>
<keyword evidence="1 2" id="KW-0732">Signal</keyword>
<dbReference type="InterPro" id="IPR011043">
    <property type="entry name" value="Gal_Oxase/kelch_b-propeller"/>
</dbReference>
<dbReference type="SUPFAM" id="SSF81296">
    <property type="entry name" value="E set domains"/>
    <property type="match status" value="1"/>
</dbReference>
<feature type="signal peptide" evidence="2">
    <location>
        <begin position="1"/>
        <end position="22"/>
    </location>
</feature>
<name>A0AAD7BHM4_9AGAR</name>
<dbReference type="InterPro" id="IPR009880">
    <property type="entry name" value="Glyoxal_oxidase_N"/>
</dbReference>
<evidence type="ECO:0000259" key="4">
    <source>
        <dbReference type="Pfam" id="PF09118"/>
    </source>
</evidence>